<sequence length="385" mass="42974">MRSSMVVKDVICASERLRHIGLSSLSLSSLRVVVREAHTESTTPAVAAAISSASSSSSSSTSEPSTSVGANGEEVFKKQTALWRLVKASLLLSSTAAIGTAAYVTYALDVKQVESKVLKLKASANVNASEDGGLLDNIRKVVYTTAIDGVVKVADVYLEIRKSLEDQVRGFAAPSSDKLLPDLRPHEAGIFTLVLDLNETLVHSDWKRDRGWRTFKRPGVEAFLEQLAQYYELVVYSDQLSFYVDPVLERLDQKGCIRARLSRDATQYVHGKHFRDLTKLNRDLSHVIYLSGHAVESCLQPENALPVKAWKLENDDTALLDLLPFLEFVARQRPADIRPVLASFQGLDIATEFRERTKEYQRRMQERKQQSRLPWRAPTISRPSS</sequence>
<accession>A0ABP0XJM9</accession>
<evidence type="ECO:0000259" key="3">
    <source>
        <dbReference type="PROSITE" id="PS50969"/>
    </source>
</evidence>
<feature type="domain" description="FCP1 homology" evidence="3">
    <location>
        <begin position="186"/>
        <end position="329"/>
    </location>
</feature>
<dbReference type="PANTHER" id="PTHR12210">
    <property type="entry name" value="DULLARD PROTEIN PHOSPHATASE"/>
    <property type="match status" value="1"/>
</dbReference>
<dbReference type="InterPro" id="IPR050365">
    <property type="entry name" value="TIM50"/>
</dbReference>
<name>A0ABP0XJM9_9BRYO</name>
<evidence type="ECO:0000313" key="5">
    <source>
        <dbReference type="Proteomes" id="UP001497444"/>
    </source>
</evidence>
<evidence type="ECO:0000313" key="4">
    <source>
        <dbReference type="EMBL" id="CAK9278096.1"/>
    </source>
</evidence>
<dbReference type="SMART" id="SM00577">
    <property type="entry name" value="CPDc"/>
    <property type="match status" value="1"/>
</dbReference>
<reference evidence="4" key="1">
    <citation type="submission" date="2024-02" db="EMBL/GenBank/DDBJ databases">
        <authorList>
            <consortium name="ELIXIR-Norway"/>
            <consortium name="Elixir Norway"/>
        </authorList>
    </citation>
    <scope>NUCLEOTIDE SEQUENCE</scope>
</reference>
<comment type="function">
    <text evidence="1">Essential component of the TIM23 complex, a complex that mediates the translocation of transit peptide-containing proteins across the mitochondrial inner membrane.</text>
</comment>
<keyword evidence="1" id="KW-0496">Mitochondrion</keyword>
<keyword evidence="1" id="KW-0809">Transit peptide</keyword>
<gene>
    <name evidence="4" type="ORF">CSSPJE1EN1_LOCUS23574</name>
</gene>
<feature type="region of interest" description="Disordered" evidence="2">
    <location>
        <begin position="362"/>
        <end position="385"/>
    </location>
</feature>
<dbReference type="InterPro" id="IPR023214">
    <property type="entry name" value="HAD_sf"/>
</dbReference>
<keyword evidence="1" id="KW-0653">Protein transport</keyword>
<evidence type="ECO:0000256" key="2">
    <source>
        <dbReference type="SAM" id="MobiDB-lite"/>
    </source>
</evidence>
<dbReference type="CDD" id="cd07521">
    <property type="entry name" value="HAD_FCP1-like"/>
    <property type="match status" value="1"/>
</dbReference>
<dbReference type="Proteomes" id="UP001497444">
    <property type="component" value="Chromosome 8"/>
</dbReference>
<organism evidence="4 5">
    <name type="scientific">Sphagnum jensenii</name>
    <dbReference type="NCBI Taxonomy" id="128206"/>
    <lineage>
        <taxon>Eukaryota</taxon>
        <taxon>Viridiplantae</taxon>
        <taxon>Streptophyta</taxon>
        <taxon>Embryophyta</taxon>
        <taxon>Bryophyta</taxon>
        <taxon>Sphagnophytina</taxon>
        <taxon>Sphagnopsida</taxon>
        <taxon>Sphagnales</taxon>
        <taxon>Sphagnaceae</taxon>
        <taxon>Sphagnum</taxon>
    </lineage>
</organism>
<proteinExistence type="inferred from homology"/>
<comment type="subunit">
    <text evidence="1">Component of the TIM23 complex.</text>
</comment>
<dbReference type="SUPFAM" id="SSF56784">
    <property type="entry name" value="HAD-like"/>
    <property type="match status" value="1"/>
</dbReference>
<dbReference type="InterPro" id="IPR004274">
    <property type="entry name" value="FCP1_dom"/>
</dbReference>
<evidence type="ECO:0000256" key="1">
    <source>
        <dbReference type="RuleBase" id="RU365079"/>
    </source>
</evidence>
<comment type="subcellular location">
    <subcellularLocation>
        <location evidence="1">Mitochondrion inner membrane</location>
        <topology evidence="1">Single-pass membrane protein</topology>
    </subcellularLocation>
</comment>
<dbReference type="Gene3D" id="3.40.50.1000">
    <property type="entry name" value="HAD superfamily/HAD-like"/>
    <property type="match status" value="1"/>
</dbReference>
<dbReference type="EMBL" id="OZ020103">
    <property type="protein sequence ID" value="CAK9278096.1"/>
    <property type="molecule type" value="Genomic_DNA"/>
</dbReference>
<protein>
    <recommendedName>
        <fullName evidence="1">Mitochondrial import inner membrane translocase subunit TIM50</fullName>
    </recommendedName>
</protein>
<dbReference type="PROSITE" id="PS50969">
    <property type="entry name" value="FCP1"/>
    <property type="match status" value="1"/>
</dbReference>
<dbReference type="Pfam" id="PF03031">
    <property type="entry name" value="NIF"/>
    <property type="match status" value="1"/>
</dbReference>
<keyword evidence="1" id="KW-0813">Transport</keyword>
<keyword evidence="5" id="KW-1185">Reference proteome</keyword>
<dbReference type="InterPro" id="IPR036412">
    <property type="entry name" value="HAD-like_sf"/>
</dbReference>
<comment type="similarity">
    <text evidence="1">Belongs to the TIM50 family.</text>
</comment>
<keyword evidence="1" id="KW-0811">Translocation</keyword>